<evidence type="ECO:0000259" key="12">
    <source>
        <dbReference type="Pfam" id="PF06750"/>
    </source>
</evidence>
<feature type="transmembrane region" description="Helical" evidence="10">
    <location>
        <begin position="129"/>
        <end position="149"/>
    </location>
</feature>
<dbReference type="GO" id="GO:0032259">
    <property type="term" value="P:methylation"/>
    <property type="evidence" value="ECO:0007669"/>
    <property type="project" value="UniProtKB-KW"/>
</dbReference>
<keyword evidence="9" id="KW-0645">Protease</keyword>
<dbReference type="Gene3D" id="1.20.120.1220">
    <property type="match status" value="1"/>
</dbReference>
<dbReference type="InterPro" id="IPR050882">
    <property type="entry name" value="Prepilin_peptidase/N-MTase"/>
</dbReference>
<keyword evidence="9" id="KW-0808">Transferase</keyword>
<keyword evidence="9" id="KW-0378">Hydrolase</keyword>
<evidence type="ECO:0000313" key="13">
    <source>
        <dbReference type="EMBL" id="ECC3917313.1"/>
    </source>
</evidence>
<dbReference type="PANTHER" id="PTHR30487:SF0">
    <property type="entry name" value="PREPILIN LEADER PEPTIDASE_N-METHYLTRANSFERASE-RELATED"/>
    <property type="match status" value="1"/>
</dbReference>
<feature type="domain" description="Prepilin peptidase A24 N-terminal" evidence="12">
    <location>
        <begin position="27"/>
        <end position="118"/>
    </location>
</feature>
<dbReference type="GO" id="GO:0008168">
    <property type="term" value="F:methyltransferase activity"/>
    <property type="evidence" value="ECO:0007669"/>
    <property type="project" value="UniProtKB-KW"/>
</dbReference>
<dbReference type="Pfam" id="PF01478">
    <property type="entry name" value="Peptidase_A24"/>
    <property type="match status" value="1"/>
</dbReference>
<comment type="caution">
    <text evidence="13">The sequence shown here is derived from an EMBL/GenBank/DDBJ whole genome shotgun (WGS) entry which is preliminary data.</text>
</comment>
<dbReference type="GO" id="GO:0005886">
    <property type="term" value="C:plasma membrane"/>
    <property type="evidence" value="ECO:0007669"/>
    <property type="project" value="UniProtKB-SubCell"/>
</dbReference>
<evidence type="ECO:0000256" key="9">
    <source>
        <dbReference type="RuleBase" id="RU003794"/>
    </source>
</evidence>
<protein>
    <recommendedName>
        <fullName evidence="9">Prepilin leader peptidase/N-methyltransferase</fullName>
        <ecNumber evidence="9">2.1.1.-</ecNumber>
        <ecNumber evidence="9">3.4.23.43</ecNumber>
    </recommendedName>
</protein>
<dbReference type="InterPro" id="IPR010627">
    <property type="entry name" value="Prepilin_pept_A24_N"/>
</dbReference>
<evidence type="ECO:0000256" key="6">
    <source>
        <dbReference type="ARBA" id="ARBA00022989"/>
    </source>
</evidence>
<keyword evidence="4" id="KW-0997">Cell inner membrane</keyword>
<comment type="subcellular location">
    <subcellularLocation>
        <location evidence="1">Cell inner membrane</location>
        <topology evidence="1">Multi-pass membrane protein</topology>
    </subcellularLocation>
    <subcellularLocation>
        <location evidence="9">Cell membrane</location>
        <topology evidence="9">Multi-pass membrane protein</topology>
    </subcellularLocation>
</comment>
<dbReference type="EMBL" id="AAIBIC010000056">
    <property type="protein sequence ID" value="ECC3917313.1"/>
    <property type="molecule type" value="Genomic_DNA"/>
</dbReference>
<dbReference type="GO" id="GO:0004190">
    <property type="term" value="F:aspartic-type endopeptidase activity"/>
    <property type="evidence" value="ECO:0007669"/>
    <property type="project" value="UniProtKB-EC"/>
</dbReference>
<name>A0A3U4W725_SALDZ</name>
<comment type="similarity">
    <text evidence="2 8">Belongs to the peptidase A24 family.</text>
</comment>
<dbReference type="InterPro" id="IPR014032">
    <property type="entry name" value="Peptidase_A24A_bac"/>
</dbReference>
<sequence>MLLTDGSEATMAAGQGFYFVFFTLFVVTGICAGSFMNVVIYRLPLMIFGAAEDERLSLAWPPSHCPVCHHRIRFYDNIPVVSWLVLRGKCRYCRTRIPVVYPLTEAVTGLWFAVVFFCFAGPVSTLLTFSVWAGLLPPLALFCLLYCITVTDFRHYLIPDVLSLGLLWSGLVFSVCGLIRVSPFQSVTGCVLAYGIISAVQYGYRVIRRHEGLGGGDAKLFAAASVWVGLSQVPWLILFSAVCGGVLYGIKKFYQRNILVQTPELLPGQNADNGNNDTVCTGVYIPFGPAIALATLVLFFTRV</sequence>
<feature type="transmembrane region" description="Helical" evidence="10">
    <location>
        <begin position="225"/>
        <end position="250"/>
    </location>
</feature>
<evidence type="ECO:0000256" key="8">
    <source>
        <dbReference type="RuleBase" id="RU003793"/>
    </source>
</evidence>
<gene>
    <name evidence="13" type="ORF">CTQ69_25840</name>
</gene>
<comment type="function">
    <text evidence="9">Plays an essential role in type IV pili and type II pseudopili formation by proteolytically removing the leader sequence from substrate proteins and subsequently monomethylating the alpha-amino group of the newly exposed N-terminal phenylalanine.</text>
</comment>
<keyword evidence="6 10" id="KW-1133">Transmembrane helix</keyword>
<accession>A0A3U4W725</accession>
<dbReference type="InterPro" id="IPR000045">
    <property type="entry name" value="Prepilin_IV_endopep_pep"/>
</dbReference>
<evidence type="ECO:0000256" key="7">
    <source>
        <dbReference type="ARBA" id="ARBA00023136"/>
    </source>
</evidence>
<evidence type="ECO:0000256" key="5">
    <source>
        <dbReference type="ARBA" id="ARBA00022692"/>
    </source>
</evidence>
<dbReference type="EC" id="2.1.1.-" evidence="9"/>
<feature type="transmembrane region" description="Helical" evidence="10">
    <location>
        <begin position="283"/>
        <end position="301"/>
    </location>
</feature>
<keyword evidence="7 10" id="KW-0472">Membrane</keyword>
<dbReference type="AlphaFoldDB" id="A0A3U4W725"/>
<keyword evidence="9" id="KW-0511">Multifunctional enzyme</keyword>
<reference evidence="13" key="1">
    <citation type="submission" date="2018-08" db="EMBL/GenBank/DDBJ databases">
        <authorList>
            <person name="Ashton P.M."/>
            <person name="Dallman T."/>
            <person name="Nair S."/>
            <person name="De Pinna E."/>
            <person name="Peters T."/>
            <person name="Grant K."/>
        </authorList>
    </citation>
    <scope>NUCLEOTIDE SEQUENCE [LARGE SCALE GENOMIC DNA]</scope>
    <source>
        <strain evidence="13">294779</strain>
    </source>
</reference>
<dbReference type="PRINTS" id="PR00864">
    <property type="entry name" value="PREPILNPTASE"/>
</dbReference>
<keyword evidence="9" id="KW-0489">Methyltransferase</keyword>
<dbReference type="EC" id="3.4.23.43" evidence="9"/>
<evidence type="ECO:0000259" key="11">
    <source>
        <dbReference type="Pfam" id="PF01478"/>
    </source>
</evidence>
<evidence type="ECO:0000256" key="3">
    <source>
        <dbReference type="ARBA" id="ARBA00022475"/>
    </source>
</evidence>
<evidence type="ECO:0000256" key="1">
    <source>
        <dbReference type="ARBA" id="ARBA00004429"/>
    </source>
</evidence>
<keyword evidence="3" id="KW-1003">Cell membrane</keyword>
<feature type="transmembrane region" description="Helical" evidence="10">
    <location>
        <begin position="161"/>
        <end position="180"/>
    </location>
</feature>
<evidence type="ECO:0000256" key="2">
    <source>
        <dbReference type="ARBA" id="ARBA00005801"/>
    </source>
</evidence>
<evidence type="ECO:0000256" key="10">
    <source>
        <dbReference type="SAM" id="Phobius"/>
    </source>
</evidence>
<keyword evidence="5 9" id="KW-0812">Transmembrane</keyword>
<dbReference type="GO" id="GO:0006465">
    <property type="term" value="P:signal peptide processing"/>
    <property type="evidence" value="ECO:0007669"/>
    <property type="project" value="TreeGrafter"/>
</dbReference>
<feature type="transmembrane region" description="Helical" evidence="10">
    <location>
        <begin position="16"/>
        <end position="40"/>
    </location>
</feature>
<dbReference type="PANTHER" id="PTHR30487">
    <property type="entry name" value="TYPE 4 PREPILIN-LIKE PROTEINS LEADER PEPTIDE-PROCESSING ENZYME"/>
    <property type="match status" value="1"/>
</dbReference>
<dbReference type="Proteomes" id="UP000839735">
    <property type="component" value="Unassembled WGS sequence"/>
</dbReference>
<feature type="transmembrane region" description="Helical" evidence="10">
    <location>
        <begin position="99"/>
        <end position="123"/>
    </location>
</feature>
<organism evidence="13">
    <name type="scientific">Salmonella diarizonae</name>
    <dbReference type="NCBI Taxonomy" id="59204"/>
    <lineage>
        <taxon>Bacteria</taxon>
        <taxon>Pseudomonadati</taxon>
        <taxon>Pseudomonadota</taxon>
        <taxon>Gammaproteobacteria</taxon>
        <taxon>Enterobacterales</taxon>
        <taxon>Enterobacteriaceae</taxon>
        <taxon>Salmonella</taxon>
    </lineage>
</organism>
<proteinExistence type="inferred from homology"/>
<evidence type="ECO:0000256" key="4">
    <source>
        <dbReference type="ARBA" id="ARBA00022519"/>
    </source>
</evidence>
<dbReference type="Pfam" id="PF06750">
    <property type="entry name" value="A24_N_bact"/>
    <property type="match status" value="1"/>
</dbReference>
<feature type="domain" description="Prepilin type IV endopeptidase peptidase" evidence="11">
    <location>
        <begin position="140"/>
        <end position="247"/>
    </location>
</feature>
<comment type="catalytic activity">
    <reaction evidence="9">
        <text>Typically cleaves a -Gly-|-Phe- bond to release an N-terminal, basic peptide of 5-8 residues from type IV prepilin, and then N-methylates the new N-terminal amino group, the methyl donor being S-adenosyl-L-methionine.</text>
        <dbReference type="EC" id="3.4.23.43"/>
    </reaction>
</comment>